<dbReference type="OrthoDB" id="10037617at2759"/>
<evidence type="ECO:0000313" key="13">
    <source>
        <dbReference type="Proteomes" id="UP000507470"/>
    </source>
</evidence>
<keyword evidence="7" id="KW-0675">Receptor</keyword>
<dbReference type="InterPro" id="IPR000276">
    <property type="entry name" value="GPCR_Rhodpsn"/>
</dbReference>
<comment type="similarity">
    <text evidence="2">Belongs to the G-protein coupled receptor 1 family.</text>
</comment>
<dbReference type="PRINTS" id="PR01012">
    <property type="entry name" value="NRPEPTIDEYR"/>
</dbReference>
<comment type="subcellular location">
    <subcellularLocation>
        <location evidence="1">Membrane</location>
        <topology evidence="1">Multi-pass membrane protein</topology>
    </subcellularLocation>
</comment>
<dbReference type="PANTHER" id="PTHR24235">
    <property type="entry name" value="NEUROPEPTIDE Y RECEPTOR"/>
    <property type="match status" value="1"/>
</dbReference>
<dbReference type="GO" id="GO:0004983">
    <property type="term" value="F:neuropeptide Y receptor activity"/>
    <property type="evidence" value="ECO:0007669"/>
    <property type="project" value="InterPro"/>
</dbReference>
<keyword evidence="8" id="KW-0807">Transducer</keyword>
<evidence type="ECO:0000256" key="4">
    <source>
        <dbReference type="ARBA" id="ARBA00022989"/>
    </source>
</evidence>
<evidence type="ECO:0000256" key="10">
    <source>
        <dbReference type="SAM" id="Phobius"/>
    </source>
</evidence>
<evidence type="ECO:0000313" key="12">
    <source>
        <dbReference type="EMBL" id="CAC5403453.1"/>
    </source>
</evidence>
<dbReference type="EMBL" id="CACVKT020006770">
    <property type="protein sequence ID" value="CAC5403453.1"/>
    <property type="molecule type" value="Genomic_DNA"/>
</dbReference>
<protein>
    <submittedName>
        <fullName evidence="12">GPR83</fullName>
    </submittedName>
</protein>
<dbReference type="Proteomes" id="UP000507470">
    <property type="component" value="Unassembled WGS sequence"/>
</dbReference>
<dbReference type="InterPro" id="IPR000611">
    <property type="entry name" value="NPY_rcpt"/>
</dbReference>
<dbReference type="FunFam" id="1.20.1070.10:FF:000291">
    <property type="entry name" value="Predicted protein"/>
    <property type="match status" value="1"/>
</dbReference>
<keyword evidence="3 10" id="KW-0812">Transmembrane</keyword>
<organism evidence="12 13">
    <name type="scientific">Mytilus coruscus</name>
    <name type="common">Sea mussel</name>
    <dbReference type="NCBI Taxonomy" id="42192"/>
    <lineage>
        <taxon>Eukaryota</taxon>
        <taxon>Metazoa</taxon>
        <taxon>Spiralia</taxon>
        <taxon>Lophotrochozoa</taxon>
        <taxon>Mollusca</taxon>
        <taxon>Bivalvia</taxon>
        <taxon>Autobranchia</taxon>
        <taxon>Pteriomorphia</taxon>
        <taxon>Mytilida</taxon>
        <taxon>Mytiloidea</taxon>
        <taxon>Mytilidae</taxon>
        <taxon>Mytilinae</taxon>
        <taxon>Mytilus</taxon>
    </lineage>
</organism>
<feature type="region of interest" description="Disordered" evidence="9">
    <location>
        <begin position="421"/>
        <end position="440"/>
    </location>
</feature>
<dbReference type="GO" id="GO:0043005">
    <property type="term" value="C:neuron projection"/>
    <property type="evidence" value="ECO:0007669"/>
    <property type="project" value="TreeGrafter"/>
</dbReference>
<reference evidence="12 13" key="1">
    <citation type="submission" date="2020-06" db="EMBL/GenBank/DDBJ databases">
        <authorList>
            <person name="Li R."/>
            <person name="Bekaert M."/>
        </authorList>
    </citation>
    <scope>NUCLEOTIDE SEQUENCE [LARGE SCALE GENOMIC DNA]</scope>
    <source>
        <strain evidence="13">wild</strain>
    </source>
</reference>
<feature type="transmembrane region" description="Helical" evidence="10">
    <location>
        <begin position="318"/>
        <end position="337"/>
    </location>
</feature>
<feature type="transmembrane region" description="Helical" evidence="10">
    <location>
        <begin position="173"/>
        <end position="193"/>
    </location>
</feature>
<evidence type="ECO:0000256" key="5">
    <source>
        <dbReference type="ARBA" id="ARBA00023040"/>
    </source>
</evidence>
<dbReference type="Gene3D" id="1.20.1070.10">
    <property type="entry name" value="Rhodopsin 7-helix transmembrane proteins"/>
    <property type="match status" value="1"/>
</dbReference>
<dbReference type="Pfam" id="PF00001">
    <property type="entry name" value="7tm_1"/>
    <property type="match status" value="1"/>
</dbReference>
<keyword evidence="13" id="KW-1185">Reference proteome</keyword>
<evidence type="ECO:0000256" key="2">
    <source>
        <dbReference type="ARBA" id="ARBA00010663"/>
    </source>
</evidence>
<dbReference type="InterPro" id="IPR017452">
    <property type="entry name" value="GPCR_Rhodpsn_7TM"/>
</dbReference>
<evidence type="ECO:0000256" key="7">
    <source>
        <dbReference type="ARBA" id="ARBA00023170"/>
    </source>
</evidence>
<feature type="transmembrane region" description="Helical" evidence="10">
    <location>
        <begin position="135"/>
        <end position="153"/>
    </location>
</feature>
<feature type="domain" description="G-protein coupled receptors family 1 profile" evidence="11">
    <location>
        <begin position="74"/>
        <end position="334"/>
    </location>
</feature>
<dbReference type="GO" id="GO:0005886">
    <property type="term" value="C:plasma membrane"/>
    <property type="evidence" value="ECO:0007669"/>
    <property type="project" value="TreeGrafter"/>
</dbReference>
<evidence type="ECO:0000256" key="8">
    <source>
        <dbReference type="ARBA" id="ARBA00023224"/>
    </source>
</evidence>
<evidence type="ECO:0000256" key="6">
    <source>
        <dbReference type="ARBA" id="ARBA00023136"/>
    </source>
</evidence>
<evidence type="ECO:0000259" key="11">
    <source>
        <dbReference type="PROSITE" id="PS50262"/>
    </source>
</evidence>
<dbReference type="SMART" id="SM01381">
    <property type="entry name" value="7TM_GPCR_Srsx"/>
    <property type="match status" value="1"/>
</dbReference>
<dbReference type="GO" id="GO:0042923">
    <property type="term" value="F:neuropeptide binding"/>
    <property type="evidence" value="ECO:0007669"/>
    <property type="project" value="TreeGrafter"/>
</dbReference>
<evidence type="ECO:0000256" key="1">
    <source>
        <dbReference type="ARBA" id="ARBA00004141"/>
    </source>
</evidence>
<keyword evidence="6 10" id="KW-0472">Membrane</keyword>
<dbReference type="PROSITE" id="PS50262">
    <property type="entry name" value="G_PROTEIN_RECEP_F1_2"/>
    <property type="match status" value="1"/>
</dbReference>
<feature type="transmembrane region" description="Helical" evidence="10">
    <location>
        <begin position="223"/>
        <end position="244"/>
    </location>
</feature>
<sequence length="440" mass="50324">MPDKHFMETIEDFMKTFKNNSQNLSAAHAFILHTANVTGNSSSSTKGHNESGDIIRKILLILAYGTLTFISLFGNSIVCYVIIRNKRMYTVTNFFIANMAMSDLLLTCFNVPFNIAKNLVTEWPFGDFLCHFVNLSLMVSVYVSTFTLTSIALDRQRVILYPLKPRITKPVGLGILAVIWIVAILFSLPYGIYNKVQNVSWLTKNVRRCRQSFPEPAELFEQYLTLITIILQYIIPLTIIAISYGRIVRKLWLRSSLGAVTQNQQVLHARAKRKSIKLLITVVVVFGLCWMPINLYHLLTDFHPNAAIFHYDSTTFFILHWIAISSTCYNPFVYCWLNETFRAEVKSCFACCKRHRRVHPGVEIDGILLRSDKLNSYRSKTFTSMVRSTSNFSSIKIHKIDKGEREQAFLARDATQLVERDTSPAAPMIKTDDNQNSTLQ</sequence>
<evidence type="ECO:0000256" key="9">
    <source>
        <dbReference type="SAM" id="MobiDB-lite"/>
    </source>
</evidence>
<feature type="transmembrane region" description="Helical" evidence="10">
    <location>
        <begin position="58"/>
        <end position="83"/>
    </location>
</feature>
<proteinExistence type="inferred from homology"/>
<evidence type="ECO:0000256" key="3">
    <source>
        <dbReference type="ARBA" id="ARBA00022692"/>
    </source>
</evidence>
<keyword evidence="5" id="KW-0297">G-protein coupled receptor</keyword>
<dbReference type="PANTHER" id="PTHR24235:SF29">
    <property type="entry name" value="GH23382P"/>
    <property type="match status" value="1"/>
</dbReference>
<dbReference type="PRINTS" id="PR00237">
    <property type="entry name" value="GPCRRHODOPSN"/>
</dbReference>
<feature type="transmembrane region" description="Helical" evidence="10">
    <location>
        <begin position="95"/>
        <end position="115"/>
    </location>
</feature>
<accession>A0A6J8D430</accession>
<name>A0A6J8D430_MYTCO</name>
<gene>
    <name evidence="12" type="ORF">MCOR_37343</name>
</gene>
<dbReference type="CDD" id="cd15389">
    <property type="entry name" value="7tmA_GPR83"/>
    <property type="match status" value="1"/>
</dbReference>
<keyword evidence="4 10" id="KW-1133">Transmembrane helix</keyword>
<feature type="transmembrane region" description="Helical" evidence="10">
    <location>
        <begin position="278"/>
        <end position="298"/>
    </location>
</feature>
<dbReference type="AlphaFoldDB" id="A0A6J8D430"/>
<dbReference type="SUPFAM" id="SSF81321">
    <property type="entry name" value="Family A G protein-coupled receptor-like"/>
    <property type="match status" value="1"/>
</dbReference>